<evidence type="ECO:0000313" key="3">
    <source>
        <dbReference type="EMBL" id="MBP5856094.1"/>
    </source>
</evidence>
<dbReference type="InterPro" id="IPR002826">
    <property type="entry name" value="MptE-like"/>
</dbReference>
<feature type="domain" description="Glycosyltransferase Maf N-terminal" evidence="2">
    <location>
        <begin position="24"/>
        <end position="249"/>
    </location>
</feature>
<evidence type="ECO:0000313" key="4">
    <source>
        <dbReference type="Proteomes" id="UP000672602"/>
    </source>
</evidence>
<organism evidence="3 4">
    <name type="scientific">Marivibrio halodurans</name>
    <dbReference type="NCBI Taxonomy" id="2039722"/>
    <lineage>
        <taxon>Bacteria</taxon>
        <taxon>Pseudomonadati</taxon>
        <taxon>Pseudomonadota</taxon>
        <taxon>Alphaproteobacteria</taxon>
        <taxon>Rhodospirillales</taxon>
        <taxon>Rhodospirillaceae</taxon>
        <taxon>Marivibrio</taxon>
    </lineage>
</organism>
<dbReference type="AlphaFoldDB" id="A0A8J7RZU9"/>
<sequence>MSDFDFGASLFDIPDDPDGEADTLFERNLGVLRDVSPAIAEQVEAIDSPISRMIGSLEDGTINIDLGHTAFYEGGAVAYTDEQVEAFLAKPRRIKIPFYKRASDTQLCNQRVVNEALDWLDEKECEPESEPDADGGYLILLGLGLGLGVERLLENLPVRNLVIVEQFPEFIRHSMETVDWTRWQEILEERGGSMRFILAQDTYQAANDLYIYVRHHHFGLIDGSYLLLHYQSSFTRGALDELVSRLPVIAANPGFFEDEIVMLRNGFRNLRRHRHKLLQDRRRLMLTAPVIVVASGPSVDGAIDFIRENKEKAVLITCGTGLGALLGYGIKPDFHVDTENTPGPLEILSGLSEKYDLSGITLIACNTVDPGVPALFGENYLYFRDSVSATHFFGRDHRPLFLAAPTVSNAAVRAMLALGFREIYLVGVDLGSRDKNQHHSRKSIYIADDKFLETHPEHAAASKYGIRRPGSLGGTVFANTSFLYAAMYMSNLLRVFPGTTVYNLSDGTRIHGTIPRLPRAVTLTSDAAIKARDLQLVANTLEDGGDYHGFDSGEIEALKREMSRMLGDIAALFRDIRDPVELFDAIKDLFWAMSEDPIDRTVYAYLWGTTLMFYQFLYITVRRLPEEGREAFMDMAAERSAAEIERLDTVFAELADTLIAEL</sequence>
<gene>
    <name evidence="3" type="ORF">KAJ83_03675</name>
</gene>
<dbReference type="PANTHER" id="PTHR41786:SF1">
    <property type="entry name" value="6-HYDROXYMETHYLPTERIN DIPHOSPHOKINASE MPTE-LIKE DOMAIN-CONTAINING PROTEIN"/>
    <property type="match status" value="1"/>
</dbReference>
<reference evidence="3" key="1">
    <citation type="submission" date="2021-04" db="EMBL/GenBank/DDBJ databases">
        <authorList>
            <person name="Zhang D.-C."/>
        </authorList>
    </citation>
    <scope>NUCLEOTIDE SEQUENCE</scope>
    <source>
        <strain evidence="3">CGMCC 1.15697</strain>
    </source>
</reference>
<dbReference type="RefSeq" id="WP_210680640.1">
    <property type="nucleotide sequence ID" value="NZ_JAGMWN010000001.1"/>
</dbReference>
<name>A0A8J7RZU9_9PROT</name>
<accession>A0A8J7RZU9</accession>
<dbReference type="EMBL" id="JAGMWN010000001">
    <property type="protein sequence ID" value="MBP5856094.1"/>
    <property type="molecule type" value="Genomic_DNA"/>
</dbReference>
<dbReference type="Pfam" id="PF01973">
    <property type="entry name" value="MptE-like"/>
    <property type="match status" value="1"/>
</dbReference>
<dbReference type="PANTHER" id="PTHR41786">
    <property type="entry name" value="MOTILITY ACCESSORY FACTOR MAF"/>
    <property type="match status" value="1"/>
</dbReference>
<keyword evidence="4" id="KW-1185">Reference proteome</keyword>
<comment type="caution">
    <text evidence="3">The sequence shown here is derived from an EMBL/GenBank/DDBJ whole genome shotgun (WGS) entry which is preliminary data.</text>
</comment>
<dbReference type="InterPro" id="IPR045376">
    <property type="entry name" value="Maf_N"/>
</dbReference>
<evidence type="ECO:0000259" key="2">
    <source>
        <dbReference type="Pfam" id="PF20157"/>
    </source>
</evidence>
<evidence type="ECO:0000259" key="1">
    <source>
        <dbReference type="Pfam" id="PF01973"/>
    </source>
</evidence>
<proteinExistence type="predicted"/>
<dbReference type="Pfam" id="PF20157">
    <property type="entry name" value="Maf_flag10_N"/>
    <property type="match status" value="1"/>
</dbReference>
<dbReference type="Proteomes" id="UP000672602">
    <property type="component" value="Unassembled WGS sequence"/>
</dbReference>
<protein>
    <submittedName>
        <fullName evidence="3">DUF115 domain-containing protein</fullName>
    </submittedName>
</protein>
<feature type="domain" description="6-hydroxymethylpterin diphosphokinase MptE-like" evidence="1">
    <location>
        <begin position="268"/>
        <end position="434"/>
    </location>
</feature>